<dbReference type="InterPro" id="IPR006690">
    <property type="entry name" value="OMPA-like_CS"/>
</dbReference>
<name>A0A2S7XBU2_9GAMM</name>
<dbReference type="RefSeq" id="WP_105054412.1">
    <property type="nucleotide sequence ID" value="NZ_CAWNRT010000001.1"/>
</dbReference>
<gene>
    <name evidence="8" type="primary">pal</name>
    <name evidence="12" type="ORF">BTO22_04195</name>
</gene>
<keyword evidence="5 8" id="KW-0998">Cell outer membrane</keyword>
<keyword evidence="7 8" id="KW-0131">Cell cycle</keyword>
<evidence type="ECO:0000256" key="6">
    <source>
        <dbReference type="ARBA" id="ARBA00023288"/>
    </source>
</evidence>
<dbReference type="Pfam" id="PF00691">
    <property type="entry name" value="OmpA"/>
    <property type="match status" value="1"/>
</dbReference>
<dbReference type="PROSITE" id="PS01068">
    <property type="entry name" value="OMPA_1"/>
    <property type="match status" value="1"/>
</dbReference>
<protein>
    <recommendedName>
        <fullName evidence="8">Peptidoglycan-associated lipoprotein</fullName>
        <shortName evidence="8">PAL</shortName>
    </recommendedName>
</protein>
<evidence type="ECO:0000259" key="11">
    <source>
        <dbReference type="PROSITE" id="PS51123"/>
    </source>
</evidence>
<dbReference type="GO" id="GO:0009279">
    <property type="term" value="C:cell outer membrane"/>
    <property type="evidence" value="ECO:0007669"/>
    <property type="project" value="UniProtKB-SubCell"/>
</dbReference>
<dbReference type="InterPro" id="IPR036737">
    <property type="entry name" value="OmpA-like_sf"/>
</dbReference>
<dbReference type="Gene3D" id="3.30.1330.60">
    <property type="entry name" value="OmpA-like domain"/>
    <property type="match status" value="1"/>
</dbReference>
<feature type="domain" description="OmpA-like" evidence="11">
    <location>
        <begin position="74"/>
        <end position="187"/>
    </location>
</feature>
<keyword evidence="4 8" id="KW-0564">Palmitate</keyword>
<evidence type="ECO:0000256" key="10">
    <source>
        <dbReference type="SAM" id="SignalP"/>
    </source>
</evidence>
<comment type="subunit">
    <text evidence="8">The Tol-Pal system is composed of five core proteins: the inner membrane proteins TolA, TolQ and TolR, the periplasmic protein TolB and the outer membrane protein Pal. They form a network linking the inner and outer membranes and the peptidoglycan layer.</text>
</comment>
<evidence type="ECO:0000256" key="7">
    <source>
        <dbReference type="ARBA" id="ARBA00023306"/>
    </source>
</evidence>
<sequence>MQLNKLLKSLLIALPVVALSACSSSDSATDSTAGQESTNAAETQTTGAEGQTDTTVVSAIDADAQMTEEEVRAQAEQELRKVQTVYFAFDNSTISSEYEDMLAAHAAFLSTNADVKVTVEGHADERGTPEYNIALGERRAQAVSKYLQALGVSADQISIVSYGEEKPLVLGQSAEDYAKNRRAVLVY</sequence>
<evidence type="ECO:0000256" key="1">
    <source>
        <dbReference type="ARBA" id="ARBA00022618"/>
    </source>
</evidence>
<feature type="region of interest" description="Disordered" evidence="9">
    <location>
        <begin position="25"/>
        <end position="52"/>
    </location>
</feature>
<dbReference type="InterPro" id="IPR006665">
    <property type="entry name" value="OmpA-like"/>
</dbReference>
<dbReference type="InterPro" id="IPR006664">
    <property type="entry name" value="OMP_bac"/>
</dbReference>
<dbReference type="PANTHER" id="PTHR30329:SF21">
    <property type="entry name" value="LIPOPROTEIN YIAD-RELATED"/>
    <property type="match status" value="1"/>
</dbReference>
<evidence type="ECO:0000256" key="2">
    <source>
        <dbReference type="ARBA" id="ARBA00022729"/>
    </source>
</evidence>
<organism evidence="12 13">
    <name type="scientific">Aliivibrio sifiae</name>
    <dbReference type="NCBI Taxonomy" id="566293"/>
    <lineage>
        <taxon>Bacteria</taxon>
        <taxon>Pseudomonadati</taxon>
        <taxon>Pseudomonadota</taxon>
        <taxon>Gammaproteobacteria</taxon>
        <taxon>Vibrionales</taxon>
        <taxon>Vibrionaceae</taxon>
        <taxon>Aliivibrio</taxon>
    </lineage>
</organism>
<dbReference type="InterPro" id="IPR050330">
    <property type="entry name" value="Bact_OuterMem_StrucFunc"/>
</dbReference>
<dbReference type="AlphaFoldDB" id="A0A2S7XBU2"/>
<comment type="function">
    <text evidence="8">Part of the Tol-Pal system, which plays a role in outer membrane invagination during cell division and is important for maintaining outer membrane integrity.</text>
</comment>
<dbReference type="PROSITE" id="PS51257">
    <property type="entry name" value="PROKAR_LIPOPROTEIN"/>
    <property type="match status" value="1"/>
</dbReference>
<keyword evidence="6 8" id="KW-0449">Lipoprotein</keyword>
<feature type="signal peptide" evidence="10">
    <location>
        <begin position="1"/>
        <end position="28"/>
    </location>
</feature>
<evidence type="ECO:0000313" key="13">
    <source>
        <dbReference type="Proteomes" id="UP000239263"/>
    </source>
</evidence>
<comment type="similarity">
    <text evidence="8">Belongs to the Pal lipoprotein family.</text>
</comment>
<feature type="compositionally biased region" description="Polar residues" evidence="9">
    <location>
        <begin position="34"/>
        <end position="52"/>
    </location>
</feature>
<evidence type="ECO:0000256" key="5">
    <source>
        <dbReference type="ARBA" id="ARBA00023237"/>
    </source>
</evidence>
<proteinExistence type="inferred from homology"/>
<evidence type="ECO:0000256" key="4">
    <source>
        <dbReference type="ARBA" id="ARBA00023139"/>
    </source>
</evidence>
<keyword evidence="2 8" id="KW-0732">Signal</keyword>
<dbReference type="OrthoDB" id="9809164at2"/>
<dbReference type="HAMAP" id="MF_02204">
    <property type="entry name" value="Pal"/>
    <property type="match status" value="1"/>
</dbReference>
<dbReference type="GO" id="GO:0051301">
    <property type="term" value="P:cell division"/>
    <property type="evidence" value="ECO:0007669"/>
    <property type="project" value="UniProtKB-UniRule"/>
</dbReference>
<dbReference type="EMBL" id="MSCO01000001">
    <property type="protein sequence ID" value="PQJ88828.1"/>
    <property type="molecule type" value="Genomic_DNA"/>
</dbReference>
<keyword evidence="3 8" id="KW-0472">Membrane</keyword>
<evidence type="ECO:0000313" key="12">
    <source>
        <dbReference type="EMBL" id="PQJ88828.1"/>
    </source>
</evidence>
<dbReference type="Proteomes" id="UP000239263">
    <property type="component" value="Unassembled WGS sequence"/>
</dbReference>
<dbReference type="InterPro" id="IPR039001">
    <property type="entry name" value="Pal"/>
</dbReference>
<dbReference type="PANTHER" id="PTHR30329">
    <property type="entry name" value="STATOR ELEMENT OF FLAGELLAR MOTOR COMPLEX"/>
    <property type="match status" value="1"/>
</dbReference>
<dbReference type="InterPro" id="IPR014169">
    <property type="entry name" value="Pal_lipo_C"/>
</dbReference>
<evidence type="ECO:0000256" key="3">
    <source>
        <dbReference type="ARBA" id="ARBA00023136"/>
    </source>
</evidence>
<dbReference type="NCBIfam" id="TIGR02802">
    <property type="entry name" value="Pal_lipo"/>
    <property type="match status" value="1"/>
</dbReference>
<reference evidence="12 13" key="1">
    <citation type="submission" date="2016-12" db="EMBL/GenBank/DDBJ databases">
        <title>Diversity of luminous bacteria.</title>
        <authorList>
            <person name="Yoshizawa S."/>
            <person name="Kogure K."/>
        </authorList>
    </citation>
    <scope>NUCLEOTIDE SEQUENCE [LARGE SCALE GENOMIC DNA]</scope>
    <source>
        <strain evidence="12 13">ATCC 33715</strain>
    </source>
</reference>
<feature type="chain" id="PRO_5015405827" description="Peptidoglycan-associated lipoprotein" evidence="10">
    <location>
        <begin position="29"/>
        <end position="187"/>
    </location>
</feature>
<dbReference type="PRINTS" id="PR01021">
    <property type="entry name" value="OMPADOMAIN"/>
</dbReference>
<dbReference type="PROSITE" id="PS51123">
    <property type="entry name" value="OMPA_2"/>
    <property type="match status" value="1"/>
</dbReference>
<dbReference type="SUPFAM" id="SSF103088">
    <property type="entry name" value="OmpA-like"/>
    <property type="match status" value="1"/>
</dbReference>
<evidence type="ECO:0000256" key="9">
    <source>
        <dbReference type="SAM" id="MobiDB-lite"/>
    </source>
</evidence>
<comment type="caution">
    <text evidence="12">The sequence shown here is derived from an EMBL/GenBank/DDBJ whole genome shotgun (WGS) entry which is preliminary data.</text>
</comment>
<comment type="subcellular location">
    <subcellularLocation>
        <location evidence="8">Cell outer membrane</location>
        <topology evidence="8">Lipid-anchor</topology>
    </subcellularLocation>
</comment>
<keyword evidence="1 8" id="KW-0132">Cell division</keyword>
<dbReference type="CDD" id="cd07185">
    <property type="entry name" value="OmpA_C-like"/>
    <property type="match status" value="1"/>
</dbReference>
<accession>A0A2S7XBU2</accession>
<evidence type="ECO:0000256" key="8">
    <source>
        <dbReference type="HAMAP-Rule" id="MF_02204"/>
    </source>
</evidence>